<evidence type="ECO:0000313" key="6">
    <source>
        <dbReference type="EMBL" id="WBL79735.1"/>
    </source>
</evidence>
<dbReference type="Proteomes" id="UP001179614">
    <property type="component" value="Chromosome"/>
</dbReference>
<dbReference type="Pfam" id="PF01553">
    <property type="entry name" value="Acyltransferase"/>
    <property type="match status" value="1"/>
</dbReference>
<proteinExistence type="predicted"/>
<feature type="domain" description="Phospholipid/glycerol acyltransferase" evidence="5">
    <location>
        <begin position="73"/>
        <end position="187"/>
    </location>
</feature>
<feature type="transmembrane region" description="Helical" evidence="4">
    <location>
        <begin position="9"/>
        <end position="30"/>
    </location>
</feature>
<dbReference type="RefSeq" id="WP_270165801.1">
    <property type="nucleotide sequence ID" value="NZ_CP089391.1"/>
</dbReference>
<keyword evidence="4" id="KW-1133">Transmembrane helix</keyword>
<keyword evidence="4" id="KW-0472">Membrane</keyword>
<evidence type="ECO:0000256" key="1">
    <source>
        <dbReference type="ARBA" id="ARBA00005189"/>
    </source>
</evidence>
<evidence type="ECO:0000313" key="7">
    <source>
        <dbReference type="Proteomes" id="UP001179614"/>
    </source>
</evidence>
<evidence type="ECO:0000256" key="4">
    <source>
        <dbReference type="SAM" id="Phobius"/>
    </source>
</evidence>
<accession>A0ABY7MS02</accession>
<dbReference type="CDD" id="cd07989">
    <property type="entry name" value="LPLAT_AGPAT-like"/>
    <property type="match status" value="1"/>
</dbReference>
<keyword evidence="3 6" id="KW-0012">Acyltransferase</keyword>
<organism evidence="6 7">
    <name type="scientific">Bradyrhizobium xenonodulans</name>
    <dbReference type="NCBI Taxonomy" id="2736875"/>
    <lineage>
        <taxon>Bacteria</taxon>
        <taxon>Pseudomonadati</taxon>
        <taxon>Pseudomonadota</taxon>
        <taxon>Alphaproteobacteria</taxon>
        <taxon>Hyphomicrobiales</taxon>
        <taxon>Nitrobacteraceae</taxon>
        <taxon>Bradyrhizobium</taxon>
    </lineage>
</organism>
<gene>
    <name evidence="6" type="ORF">I3J27_04695</name>
</gene>
<comment type="pathway">
    <text evidence="1">Lipid metabolism.</text>
</comment>
<sequence>MFLIFLRSLLFNVLFYTVLVCLAIVALPTFALPPRAMLTVAQWWASATLFLMRVVCNIKVEFRGTEKIPQGPLVIVAKHQSFWETFVLPGFFDRPIFILKRQLMQIPVFGQFLVKTGMIAIDRKAGVKALLDMTRRARDAVRAGGQLVIFPEGTRRAPGDVPDYKTGFAQIYSSCGVPCLPIALNSGLFWPRRTFMRYPGTLVVEFLDPLPPGLPKDEFLSRVQTAIEDATGRLVEAGRKEQEQLIGVAPSYMGAGRGDRAA</sequence>
<name>A0ABY7MS02_9BRAD</name>
<dbReference type="PANTHER" id="PTHR10434">
    <property type="entry name" value="1-ACYL-SN-GLYCEROL-3-PHOSPHATE ACYLTRANSFERASE"/>
    <property type="match status" value="1"/>
</dbReference>
<keyword evidence="7" id="KW-1185">Reference proteome</keyword>
<dbReference type="GO" id="GO:0016746">
    <property type="term" value="F:acyltransferase activity"/>
    <property type="evidence" value="ECO:0007669"/>
    <property type="project" value="UniProtKB-KW"/>
</dbReference>
<keyword evidence="2" id="KW-0808">Transferase</keyword>
<keyword evidence="4" id="KW-0812">Transmembrane</keyword>
<protein>
    <submittedName>
        <fullName evidence="6">1-acyl-sn-glycerol-3-phosphate acyltransferase</fullName>
    </submittedName>
</protein>
<dbReference type="SUPFAM" id="SSF69593">
    <property type="entry name" value="Glycerol-3-phosphate (1)-acyltransferase"/>
    <property type="match status" value="1"/>
</dbReference>
<evidence type="ECO:0000256" key="2">
    <source>
        <dbReference type="ARBA" id="ARBA00022679"/>
    </source>
</evidence>
<dbReference type="InterPro" id="IPR002123">
    <property type="entry name" value="Plipid/glycerol_acylTrfase"/>
</dbReference>
<dbReference type="EMBL" id="CP089391">
    <property type="protein sequence ID" value="WBL79735.1"/>
    <property type="molecule type" value="Genomic_DNA"/>
</dbReference>
<dbReference type="PANTHER" id="PTHR10434:SF40">
    <property type="entry name" value="1-ACYL-SN-GLYCEROL-3-PHOSPHATE ACYLTRANSFERASE"/>
    <property type="match status" value="1"/>
</dbReference>
<evidence type="ECO:0000256" key="3">
    <source>
        <dbReference type="ARBA" id="ARBA00023315"/>
    </source>
</evidence>
<dbReference type="SMART" id="SM00563">
    <property type="entry name" value="PlsC"/>
    <property type="match status" value="1"/>
</dbReference>
<evidence type="ECO:0000259" key="5">
    <source>
        <dbReference type="SMART" id="SM00563"/>
    </source>
</evidence>
<reference evidence="6" key="1">
    <citation type="submission" date="2021-12" db="EMBL/GenBank/DDBJ databases">
        <title>Bradyrhizobium xenonodulans sp. nov.</title>
        <authorList>
            <person name="Claassens R."/>
            <person name="Venter S.N."/>
            <person name="Beukes C.W."/>
            <person name="Stepkowski T."/>
            <person name="Steenkamp E.T."/>
        </authorList>
    </citation>
    <scope>NUCLEOTIDE SEQUENCE</scope>
    <source>
        <strain evidence="6">14AB</strain>
    </source>
</reference>